<sequence>TIVLTYCPTKDMVADTFTKALPRDQFEKLRSELGLSYN</sequence>
<dbReference type="EnsemblMetazoa" id="Aqu2.1.30229_001">
    <property type="protein sequence ID" value="Aqu2.1.30229_001"/>
    <property type="gene ID" value="Aqu2.1.30229"/>
</dbReference>
<organism evidence="1">
    <name type="scientific">Amphimedon queenslandica</name>
    <name type="common">Sponge</name>
    <dbReference type="NCBI Taxonomy" id="400682"/>
    <lineage>
        <taxon>Eukaryota</taxon>
        <taxon>Metazoa</taxon>
        <taxon>Porifera</taxon>
        <taxon>Demospongiae</taxon>
        <taxon>Heteroscleromorpha</taxon>
        <taxon>Haplosclerida</taxon>
        <taxon>Niphatidae</taxon>
        <taxon>Amphimedon</taxon>
    </lineage>
</organism>
<proteinExistence type="predicted"/>
<dbReference type="InParanoid" id="A0A1X7URT4"/>
<reference evidence="1" key="1">
    <citation type="submission" date="2017-05" db="UniProtKB">
        <authorList>
            <consortium name="EnsemblMetazoa"/>
        </authorList>
    </citation>
    <scope>IDENTIFICATION</scope>
</reference>
<protein>
    <submittedName>
        <fullName evidence="1">Uncharacterized protein</fullName>
    </submittedName>
</protein>
<evidence type="ECO:0000313" key="1">
    <source>
        <dbReference type="EnsemblMetazoa" id="Aqu2.1.30229_001"/>
    </source>
</evidence>
<name>A0A1X7URT4_AMPQE</name>
<accession>A0A1X7URT4</accession>
<dbReference type="AlphaFoldDB" id="A0A1X7URT4"/>